<keyword evidence="3 10" id="KW-0808">Transferase</keyword>
<keyword evidence="8" id="KW-1133">Transmembrane helix</keyword>
<dbReference type="FunFam" id="1.10.510.10:FF:000021">
    <property type="entry name" value="Serine/threonine protein kinase"/>
    <property type="match status" value="1"/>
</dbReference>
<dbReference type="Proteomes" id="UP000276899">
    <property type="component" value="Chromosome"/>
</dbReference>
<dbReference type="CDD" id="cd14014">
    <property type="entry name" value="STKc_PknB_like"/>
    <property type="match status" value="1"/>
</dbReference>
<keyword evidence="4" id="KW-0547">Nucleotide-binding</keyword>
<dbReference type="AlphaFoldDB" id="A0A448KAK6"/>
<dbReference type="EC" id="2.7.11.1" evidence="1"/>
<evidence type="ECO:0000256" key="7">
    <source>
        <dbReference type="SAM" id="MobiDB-lite"/>
    </source>
</evidence>
<name>A0A448KAK6_9ACTO</name>
<dbReference type="InterPro" id="IPR011009">
    <property type="entry name" value="Kinase-like_dom_sf"/>
</dbReference>
<dbReference type="PANTHER" id="PTHR43289">
    <property type="entry name" value="MITOGEN-ACTIVATED PROTEIN KINASE KINASE KINASE 20-RELATED"/>
    <property type="match status" value="1"/>
</dbReference>
<dbReference type="Gene3D" id="1.10.510.10">
    <property type="entry name" value="Transferase(Phosphotransferase) domain 1"/>
    <property type="match status" value="1"/>
</dbReference>
<evidence type="ECO:0000256" key="1">
    <source>
        <dbReference type="ARBA" id="ARBA00012513"/>
    </source>
</evidence>
<dbReference type="KEGG" id="asla:NCTC11923_00570"/>
<evidence type="ECO:0000256" key="8">
    <source>
        <dbReference type="SAM" id="Phobius"/>
    </source>
</evidence>
<reference evidence="10 11" key="1">
    <citation type="submission" date="2018-12" db="EMBL/GenBank/DDBJ databases">
        <authorList>
            <consortium name="Pathogen Informatics"/>
        </authorList>
    </citation>
    <scope>NUCLEOTIDE SEQUENCE [LARGE SCALE GENOMIC DNA]</scope>
    <source>
        <strain evidence="10 11">NCTC11923</strain>
    </source>
</reference>
<keyword evidence="6" id="KW-0067">ATP-binding</keyword>
<organism evidence="10 11">
    <name type="scientific">Actinomyces slackii</name>
    <dbReference type="NCBI Taxonomy" id="52774"/>
    <lineage>
        <taxon>Bacteria</taxon>
        <taxon>Bacillati</taxon>
        <taxon>Actinomycetota</taxon>
        <taxon>Actinomycetes</taxon>
        <taxon>Actinomycetales</taxon>
        <taxon>Actinomycetaceae</taxon>
        <taxon>Actinomyces</taxon>
    </lineage>
</organism>
<keyword evidence="2" id="KW-0723">Serine/threonine-protein kinase</keyword>
<dbReference type="PROSITE" id="PS50011">
    <property type="entry name" value="PROTEIN_KINASE_DOM"/>
    <property type="match status" value="1"/>
</dbReference>
<keyword evidence="8" id="KW-0472">Membrane</keyword>
<dbReference type="PANTHER" id="PTHR43289:SF6">
    <property type="entry name" value="SERINE_THREONINE-PROTEIN KINASE NEKL-3"/>
    <property type="match status" value="1"/>
</dbReference>
<sequence>MKPAAGLEIQGRYELVERIALGGMGEVWRSRDLRSGRNVAVKILRPELAGDEIFLSRLRAEAANSRGLRHPNLAVTLDSGEKGGTGWIVMELVQGRALSEIIEEKGTLTPAEILPILAQVARALQVVHDSGVVHRDVKPSNILINREGLAKLTDFGISTGLNQRPLTASGMVMGTAQYLAPEQAMGNMATPAGDLYGLGIIAYEALVGSRPFSGATQVDIAFAHVNDDVPALPASIPPAVSDMVMRLLAKKPADRPPTARDVARALDRLVVNLPKDWDPAEPQWAATGRPGRHAAASASAPAGPRPVAPPAAPPRHRVVELAGAERAAAERSGIGEAMSSGAPAGASGEGQSPTPRQGTASQEAAGSDPLSGAPRHASGRSFMGMRLPSMRFFSLNLAVIAVLAGLGTLDPVHPTMTSMVEILVKEVP</sequence>
<evidence type="ECO:0000256" key="5">
    <source>
        <dbReference type="ARBA" id="ARBA00022777"/>
    </source>
</evidence>
<feature type="domain" description="Protein kinase" evidence="9">
    <location>
        <begin position="13"/>
        <end position="270"/>
    </location>
</feature>
<dbReference type="InterPro" id="IPR008271">
    <property type="entry name" value="Ser/Thr_kinase_AS"/>
</dbReference>
<dbReference type="EMBL" id="LR134363">
    <property type="protein sequence ID" value="VEG73954.1"/>
    <property type="molecule type" value="Genomic_DNA"/>
</dbReference>
<keyword evidence="11" id="KW-1185">Reference proteome</keyword>
<dbReference type="SMART" id="SM00220">
    <property type="entry name" value="S_TKc"/>
    <property type="match status" value="1"/>
</dbReference>
<feature type="compositionally biased region" description="Low complexity" evidence="7">
    <location>
        <begin position="293"/>
        <end position="302"/>
    </location>
</feature>
<protein>
    <recommendedName>
        <fullName evidence="1">non-specific serine/threonine protein kinase</fullName>
        <ecNumber evidence="1">2.7.11.1</ecNumber>
    </recommendedName>
</protein>
<evidence type="ECO:0000256" key="3">
    <source>
        <dbReference type="ARBA" id="ARBA00022679"/>
    </source>
</evidence>
<dbReference type="SUPFAM" id="SSF56112">
    <property type="entry name" value="Protein kinase-like (PK-like)"/>
    <property type="match status" value="1"/>
</dbReference>
<feature type="region of interest" description="Disordered" evidence="7">
    <location>
        <begin position="278"/>
        <end position="314"/>
    </location>
</feature>
<feature type="transmembrane region" description="Helical" evidence="8">
    <location>
        <begin position="390"/>
        <end position="409"/>
    </location>
</feature>
<evidence type="ECO:0000313" key="11">
    <source>
        <dbReference type="Proteomes" id="UP000276899"/>
    </source>
</evidence>
<accession>A0A448KAK6</accession>
<feature type="compositionally biased region" description="Polar residues" evidence="7">
    <location>
        <begin position="354"/>
        <end position="364"/>
    </location>
</feature>
<feature type="region of interest" description="Disordered" evidence="7">
    <location>
        <begin position="336"/>
        <end position="377"/>
    </location>
</feature>
<evidence type="ECO:0000256" key="6">
    <source>
        <dbReference type="ARBA" id="ARBA00022840"/>
    </source>
</evidence>
<dbReference type="PROSITE" id="PS00108">
    <property type="entry name" value="PROTEIN_KINASE_ST"/>
    <property type="match status" value="1"/>
</dbReference>
<dbReference type="GO" id="GO:0005524">
    <property type="term" value="F:ATP binding"/>
    <property type="evidence" value="ECO:0007669"/>
    <property type="project" value="UniProtKB-KW"/>
</dbReference>
<keyword evidence="5 10" id="KW-0418">Kinase</keyword>
<keyword evidence="8" id="KW-0812">Transmembrane</keyword>
<dbReference type="Gene3D" id="3.30.200.20">
    <property type="entry name" value="Phosphorylase Kinase, domain 1"/>
    <property type="match status" value="1"/>
</dbReference>
<evidence type="ECO:0000256" key="2">
    <source>
        <dbReference type="ARBA" id="ARBA00022527"/>
    </source>
</evidence>
<evidence type="ECO:0000259" key="9">
    <source>
        <dbReference type="PROSITE" id="PS50011"/>
    </source>
</evidence>
<dbReference type="RefSeq" id="WP_026426280.1">
    <property type="nucleotide sequence ID" value="NZ_CBCRWE010000024.1"/>
</dbReference>
<feature type="compositionally biased region" description="Low complexity" evidence="7">
    <location>
        <begin position="336"/>
        <end position="353"/>
    </location>
</feature>
<feature type="compositionally biased region" description="Pro residues" evidence="7">
    <location>
        <begin position="303"/>
        <end position="313"/>
    </location>
</feature>
<dbReference type="STRING" id="1278298.GCA_000428685_00093"/>
<proteinExistence type="predicted"/>
<gene>
    <name evidence="10" type="primary">prkC_1</name>
    <name evidence="10" type="ORF">NCTC11923_00570</name>
</gene>
<dbReference type="InterPro" id="IPR000719">
    <property type="entry name" value="Prot_kinase_dom"/>
</dbReference>
<evidence type="ECO:0000256" key="4">
    <source>
        <dbReference type="ARBA" id="ARBA00022741"/>
    </source>
</evidence>
<evidence type="ECO:0000313" key="10">
    <source>
        <dbReference type="EMBL" id="VEG73954.1"/>
    </source>
</evidence>
<dbReference type="GO" id="GO:0004674">
    <property type="term" value="F:protein serine/threonine kinase activity"/>
    <property type="evidence" value="ECO:0007669"/>
    <property type="project" value="UniProtKB-KW"/>
</dbReference>
<dbReference type="Pfam" id="PF00069">
    <property type="entry name" value="Pkinase"/>
    <property type="match status" value="1"/>
</dbReference>